<evidence type="ECO:0000313" key="2">
    <source>
        <dbReference type="Proteomes" id="UP000729402"/>
    </source>
</evidence>
<evidence type="ECO:0000313" key="1">
    <source>
        <dbReference type="EMBL" id="KAG8068699.1"/>
    </source>
</evidence>
<name>A0A8J5SM52_ZIZPA</name>
<comment type="caution">
    <text evidence="1">The sequence shown here is derived from an EMBL/GenBank/DDBJ whole genome shotgun (WGS) entry which is preliminary data.</text>
</comment>
<gene>
    <name evidence="1" type="ORF">GUJ93_ZPchr0005g15458</name>
</gene>
<accession>A0A8J5SM52</accession>
<protein>
    <submittedName>
        <fullName evidence="1">Uncharacterized protein</fullName>
    </submittedName>
</protein>
<dbReference type="Proteomes" id="UP000729402">
    <property type="component" value="Unassembled WGS sequence"/>
</dbReference>
<reference evidence="1" key="2">
    <citation type="submission" date="2021-02" db="EMBL/GenBank/DDBJ databases">
        <authorList>
            <person name="Kimball J.A."/>
            <person name="Haas M.W."/>
            <person name="Macchietto M."/>
            <person name="Kono T."/>
            <person name="Duquette J."/>
            <person name="Shao M."/>
        </authorList>
    </citation>
    <scope>NUCLEOTIDE SEQUENCE</scope>
    <source>
        <tissue evidence="1">Fresh leaf tissue</tissue>
    </source>
</reference>
<reference evidence="1" key="1">
    <citation type="journal article" date="2021" name="bioRxiv">
        <title>Whole Genome Assembly and Annotation of Northern Wild Rice, Zizania palustris L., Supports a Whole Genome Duplication in the Zizania Genus.</title>
        <authorList>
            <person name="Haas M."/>
            <person name="Kono T."/>
            <person name="Macchietto M."/>
            <person name="Millas R."/>
            <person name="McGilp L."/>
            <person name="Shao M."/>
            <person name="Duquette J."/>
            <person name="Hirsch C.N."/>
            <person name="Kimball J."/>
        </authorList>
    </citation>
    <scope>NUCLEOTIDE SEQUENCE</scope>
    <source>
        <tissue evidence="1">Fresh leaf tissue</tissue>
    </source>
</reference>
<organism evidence="1 2">
    <name type="scientific">Zizania palustris</name>
    <name type="common">Northern wild rice</name>
    <dbReference type="NCBI Taxonomy" id="103762"/>
    <lineage>
        <taxon>Eukaryota</taxon>
        <taxon>Viridiplantae</taxon>
        <taxon>Streptophyta</taxon>
        <taxon>Embryophyta</taxon>
        <taxon>Tracheophyta</taxon>
        <taxon>Spermatophyta</taxon>
        <taxon>Magnoliopsida</taxon>
        <taxon>Liliopsida</taxon>
        <taxon>Poales</taxon>
        <taxon>Poaceae</taxon>
        <taxon>BOP clade</taxon>
        <taxon>Oryzoideae</taxon>
        <taxon>Oryzeae</taxon>
        <taxon>Zizaniinae</taxon>
        <taxon>Zizania</taxon>
    </lineage>
</organism>
<keyword evidence="2" id="KW-1185">Reference proteome</keyword>
<sequence length="81" mass="8704">MDVEVPLITEAFDGGVEVERSVPEVEAAGSELRMVASDAEVVALEQSSSRLGFEGSQDHERDFEGLFTTSGVCNAFSHRGE</sequence>
<proteinExistence type="predicted"/>
<dbReference type="AlphaFoldDB" id="A0A8J5SM52"/>
<dbReference type="EMBL" id="JAAALK010000284">
    <property type="protein sequence ID" value="KAG8068699.1"/>
    <property type="molecule type" value="Genomic_DNA"/>
</dbReference>